<keyword evidence="1" id="KW-0732">Signal</keyword>
<evidence type="ECO:0000256" key="1">
    <source>
        <dbReference type="SAM" id="SignalP"/>
    </source>
</evidence>
<comment type="caution">
    <text evidence="2">The sequence shown here is derived from an EMBL/GenBank/DDBJ whole genome shotgun (WGS) entry which is preliminary data.</text>
</comment>
<evidence type="ECO:0000313" key="2">
    <source>
        <dbReference type="EMBL" id="MBA2872277.1"/>
    </source>
</evidence>
<dbReference type="RefSeq" id="WP_181538058.1">
    <property type="nucleotide sequence ID" value="NZ_JACDUU010000006.1"/>
</dbReference>
<accession>A0A7V9Z1M0</accession>
<reference evidence="2 3" key="1">
    <citation type="submission" date="2020-07" db="EMBL/GenBank/DDBJ databases">
        <title>Genomic Encyclopedia of Type Strains, Phase IV (KMG-IV): sequencing the most valuable type-strain genomes for metagenomic binning, comparative biology and taxonomic classification.</title>
        <authorList>
            <person name="Goeker M."/>
        </authorList>
    </citation>
    <scope>NUCLEOTIDE SEQUENCE [LARGE SCALE GENOMIC DNA]</scope>
    <source>
        <strain evidence="2 3">DSM 25220</strain>
    </source>
</reference>
<sequence length="152" mass="17057">MKKKIILLLLLTLSILSLSACNNDKNEINNSPLYDGKKLTIGVVGKAPKVREQNIVFKGMELKDLTQDNLSSKYNAVFIMKEHLSEAAKAPYAKIYKNSGIPFFFIESKKSYVPFVDEETDYEDFPDTKSGDYAAGYYQSGENGTILGIWPL</sequence>
<dbReference type="EMBL" id="JACDUU010000006">
    <property type="protein sequence ID" value="MBA2872277.1"/>
    <property type="molecule type" value="Genomic_DNA"/>
</dbReference>
<organism evidence="2 3">
    <name type="scientific">[Anoxybacillus] calidus</name>
    <dbReference type="NCBI Taxonomy" id="575178"/>
    <lineage>
        <taxon>Bacteria</taxon>
        <taxon>Bacillati</taxon>
        <taxon>Bacillota</taxon>
        <taxon>Bacilli</taxon>
        <taxon>Bacillales</taxon>
        <taxon>Anoxybacillaceae</taxon>
        <taxon>Paranoxybacillus</taxon>
    </lineage>
</organism>
<name>A0A7V9Z1M0_9BACL</name>
<dbReference type="AlphaFoldDB" id="A0A7V9Z1M0"/>
<gene>
    <name evidence="2" type="ORF">HNQ85_002586</name>
</gene>
<evidence type="ECO:0000313" key="3">
    <source>
        <dbReference type="Proteomes" id="UP000580891"/>
    </source>
</evidence>
<feature type="signal peptide" evidence="1">
    <location>
        <begin position="1"/>
        <end position="22"/>
    </location>
</feature>
<protein>
    <recommendedName>
        <fullName evidence="4">Lipoprotein</fullName>
    </recommendedName>
</protein>
<evidence type="ECO:0008006" key="4">
    <source>
        <dbReference type="Google" id="ProtNLM"/>
    </source>
</evidence>
<proteinExistence type="predicted"/>
<dbReference type="PROSITE" id="PS51257">
    <property type="entry name" value="PROKAR_LIPOPROTEIN"/>
    <property type="match status" value="1"/>
</dbReference>
<keyword evidence="3" id="KW-1185">Reference proteome</keyword>
<dbReference type="Proteomes" id="UP000580891">
    <property type="component" value="Unassembled WGS sequence"/>
</dbReference>
<feature type="chain" id="PRO_5039400554" description="Lipoprotein" evidence="1">
    <location>
        <begin position="23"/>
        <end position="152"/>
    </location>
</feature>